<dbReference type="WBParaSite" id="PSAMB.scaffold2999size20104.g20006.t1">
    <property type="protein sequence ID" value="PSAMB.scaffold2999size20104.g20006.t1"/>
    <property type="gene ID" value="PSAMB.scaffold2999size20104.g20006"/>
</dbReference>
<dbReference type="AlphaFoldDB" id="A0A914W0Z5"/>
<organism evidence="1 2">
    <name type="scientific">Plectus sambesii</name>
    <dbReference type="NCBI Taxonomy" id="2011161"/>
    <lineage>
        <taxon>Eukaryota</taxon>
        <taxon>Metazoa</taxon>
        <taxon>Ecdysozoa</taxon>
        <taxon>Nematoda</taxon>
        <taxon>Chromadorea</taxon>
        <taxon>Plectida</taxon>
        <taxon>Plectina</taxon>
        <taxon>Plectoidea</taxon>
        <taxon>Plectidae</taxon>
        <taxon>Plectus</taxon>
    </lineage>
</organism>
<sequence>MGFRRWLTYRRPRLPAAATTFPRMNSIASSAGGVAGVGNRVRCRRSNRRSTIGRDATQLGATVSRGGLFLAVRSHDVDRPKAAAQRTIPVTGTTRAIITHVCVLWCGRPSMRVRRCLDDE</sequence>
<protein>
    <submittedName>
        <fullName evidence="2">Uncharacterized protein</fullName>
    </submittedName>
</protein>
<accession>A0A914W0Z5</accession>
<reference evidence="2" key="1">
    <citation type="submission" date="2022-11" db="UniProtKB">
        <authorList>
            <consortium name="WormBaseParasite"/>
        </authorList>
    </citation>
    <scope>IDENTIFICATION</scope>
</reference>
<evidence type="ECO:0000313" key="2">
    <source>
        <dbReference type="WBParaSite" id="PSAMB.scaffold2999size20104.g20006.t1"/>
    </source>
</evidence>
<keyword evidence="1" id="KW-1185">Reference proteome</keyword>
<dbReference type="Proteomes" id="UP000887566">
    <property type="component" value="Unplaced"/>
</dbReference>
<proteinExistence type="predicted"/>
<evidence type="ECO:0000313" key="1">
    <source>
        <dbReference type="Proteomes" id="UP000887566"/>
    </source>
</evidence>
<name>A0A914W0Z5_9BILA</name>